<evidence type="ECO:0000256" key="1">
    <source>
        <dbReference type="ARBA" id="ARBA00004496"/>
    </source>
</evidence>
<evidence type="ECO:0000256" key="11">
    <source>
        <dbReference type="ARBA" id="ARBA00031350"/>
    </source>
</evidence>
<dbReference type="EC" id="2.1.1.77" evidence="3"/>
<proteinExistence type="inferred from homology"/>
<evidence type="ECO:0000256" key="2">
    <source>
        <dbReference type="ARBA" id="ARBA00005369"/>
    </source>
</evidence>
<dbReference type="InterPro" id="IPR023809">
    <property type="entry name" value="Thiopep_bacteriocin_synth_dom"/>
</dbReference>
<dbReference type="Proteomes" id="UP001165041">
    <property type="component" value="Unassembled WGS sequence"/>
</dbReference>
<dbReference type="SUPFAM" id="SSF53335">
    <property type="entry name" value="S-adenosyl-L-methionine-dependent methyltransferases"/>
    <property type="match status" value="1"/>
</dbReference>
<dbReference type="Pfam" id="PF01135">
    <property type="entry name" value="PCMT"/>
    <property type="match status" value="1"/>
</dbReference>
<comment type="caution">
    <text evidence="13">The sequence shown here is derived from an EMBL/GenBank/DDBJ whole genome shotgun (WGS) entry which is preliminary data.</text>
</comment>
<dbReference type="GO" id="GO:0004719">
    <property type="term" value="F:protein-L-isoaspartate (D-aspartate) O-methyltransferase activity"/>
    <property type="evidence" value="ECO:0007669"/>
    <property type="project" value="UniProtKB-EC"/>
</dbReference>
<organism evidence="13 14">
    <name type="scientific">Kitasatospora phosalacinea</name>
    <dbReference type="NCBI Taxonomy" id="2065"/>
    <lineage>
        <taxon>Bacteria</taxon>
        <taxon>Bacillati</taxon>
        <taxon>Actinomycetota</taxon>
        <taxon>Actinomycetes</taxon>
        <taxon>Kitasatosporales</taxon>
        <taxon>Streptomycetaceae</taxon>
        <taxon>Kitasatospora</taxon>
    </lineage>
</organism>
<dbReference type="CDD" id="cd02440">
    <property type="entry name" value="AdoMet_MTases"/>
    <property type="match status" value="1"/>
</dbReference>
<keyword evidence="7" id="KW-0808">Transferase</keyword>
<dbReference type="InterPro" id="IPR000682">
    <property type="entry name" value="PCMT"/>
</dbReference>
<dbReference type="InterPro" id="IPR029063">
    <property type="entry name" value="SAM-dependent_MTases_sf"/>
</dbReference>
<evidence type="ECO:0000256" key="10">
    <source>
        <dbReference type="ARBA" id="ARBA00031323"/>
    </source>
</evidence>
<dbReference type="NCBIfam" id="TIGR03891">
    <property type="entry name" value="thiopep_ocin"/>
    <property type="match status" value="1"/>
</dbReference>
<gene>
    <name evidence="13" type="ORF">Kpho02_70060</name>
</gene>
<dbReference type="EMBL" id="BSSA01000038">
    <property type="protein sequence ID" value="GLW74709.1"/>
    <property type="molecule type" value="Genomic_DNA"/>
</dbReference>
<dbReference type="RefSeq" id="WP_285740275.1">
    <property type="nucleotide sequence ID" value="NZ_BSSA01000038.1"/>
</dbReference>
<dbReference type="Gene3D" id="3.40.50.150">
    <property type="entry name" value="Vaccinia Virus protein VP39"/>
    <property type="match status" value="1"/>
</dbReference>
<evidence type="ECO:0000256" key="6">
    <source>
        <dbReference type="ARBA" id="ARBA00022603"/>
    </source>
</evidence>
<accession>A0A9W6QGP8</accession>
<evidence type="ECO:0000256" key="3">
    <source>
        <dbReference type="ARBA" id="ARBA00011890"/>
    </source>
</evidence>
<dbReference type="PANTHER" id="PTHR11579:SF0">
    <property type="entry name" value="PROTEIN-L-ISOASPARTATE(D-ASPARTATE) O-METHYLTRANSFERASE"/>
    <property type="match status" value="1"/>
</dbReference>
<dbReference type="NCBIfam" id="TIGR04364">
    <property type="entry name" value="methyltran_FxLD"/>
    <property type="match status" value="1"/>
</dbReference>
<evidence type="ECO:0000313" key="14">
    <source>
        <dbReference type="Proteomes" id="UP001165041"/>
    </source>
</evidence>
<sequence length="695" mass="74844">MTTGWIQHDLTFPGPAAVEQAAAHHLAPVLTFAQDNGDLDGWWYMRKKGLRLRYRAAAPVPVVTSLLDTLAEEGLLTGWATVIYEPESEAFGGIEAMEVAHRLFHADSRHLLARAAEPNPPALGRTETIVVLTSAMLRAAGLDWYEQGDVWAQFARLRDTPKPVAPNRAATLTAAMRHLMRLDTWALTRDTTPLTHHGGWVHAFEKAGQDLARLARDGHLTRGLRAVLAHHLLFHANRAGLPVDHQAAMAARALDAAFHSDEGLAPSMSTIHTTIRVTHMTTLSSDTASAAPTAEELRAALTDRLLAQGAIRTAAVENAFRTMPREHFLPGFPLEAAYADNPTYTKADGSGTQISAASQPAIVALMLEQLDPQPGEKIFEAGAGTGVNAAYMGHIVGADGHVVTVDVDEDLVDGARKHLADAGVTNVEVVLGDGALGHPDGAPYDRVIATVSTSEMPSAWLQQVKPTGRIVLPLRLRGTASRVIAFERGEAGWVSVDDQLAVFMPLRGSMDDARRTVTLTGEGDVTLQVHKDQHDAVDAELLVGILDSGQHETWTGVTIPGGTTYEYQDLWLALTLPNSIMRMSVTGNARERGVNPMFGWGAMATVDAGSLAYLTLRPGEPTADGRKTYETGVISHGPDGAALADLVAEQIRVWNVGFRTRSLRIELPDTPATTDPAAGRFVLDRPNHPITVTWE</sequence>
<protein>
    <recommendedName>
        <fullName evidence="4">Protein-L-isoaspartate O-methyltransferase</fullName>
        <ecNumber evidence="3">2.1.1.77</ecNumber>
    </recommendedName>
    <alternativeName>
        <fullName evidence="11">L-isoaspartyl protein carboxyl methyltransferase</fullName>
    </alternativeName>
    <alternativeName>
        <fullName evidence="9">Protein L-isoaspartyl methyltransferase</fullName>
    </alternativeName>
    <alternativeName>
        <fullName evidence="10">Protein-beta-aspartate methyltransferase</fullName>
    </alternativeName>
</protein>
<name>A0A9W6QGP8_9ACTN</name>
<evidence type="ECO:0000259" key="12">
    <source>
        <dbReference type="Pfam" id="PF14028"/>
    </source>
</evidence>
<dbReference type="PANTHER" id="PTHR11579">
    <property type="entry name" value="PROTEIN-L-ISOASPARTATE O-METHYLTRANSFERASE"/>
    <property type="match status" value="1"/>
</dbReference>
<dbReference type="GO" id="GO:0005737">
    <property type="term" value="C:cytoplasm"/>
    <property type="evidence" value="ECO:0007669"/>
    <property type="project" value="UniProtKB-SubCell"/>
</dbReference>
<evidence type="ECO:0000256" key="8">
    <source>
        <dbReference type="ARBA" id="ARBA00022691"/>
    </source>
</evidence>
<evidence type="ECO:0000313" key="13">
    <source>
        <dbReference type="EMBL" id="GLW74709.1"/>
    </source>
</evidence>
<keyword evidence="6" id="KW-0489">Methyltransferase</keyword>
<dbReference type="GO" id="GO:0032259">
    <property type="term" value="P:methylation"/>
    <property type="evidence" value="ECO:0007669"/>
    <property type="project" value="UniProtKB-KW"/>
</dbReference>
<feature type="domain" description="Thiopeptide-type bacteriocin biosynthesis" evidence="12">
    <location>
        <begin position="5"/>
        <end position="252"/>
    </location>
</feature>
<comment type="similarity">
    <text evidence="2">Belongs to the methyltransferase superfamily. L-isoaspartyl/D-aspartyl protein methyltransferase family.</text>
</comment>
<dbReference type="AlphaFoldDB" id="A0A9W6QGP8"/>
<evidence type="ECO:0000256" key="4">
    <source>
        <dbReference type="ARBA" id="ARBA00013346"/>
    </source>
</evidence>
<keyword evidence="8" id="KW-0949">S-adenosyl-L-methionine</keyword>
<dbReference type="InterPro" id="IPR027573">
    <property type="entry name" value="Methyltran_FxLD"/>
</dbReference>
<dbReference type="Pfam" id="PF14028">
    <property type="entry name" value="Lant_dehydr_C"/>
    <property type="match status" value="1"/>
</dbReference>
<comment type="subcellular location">
    <subcellularLocation>
        <location evidence="1">Cytoplasm</location>
    </subcellularLocation>
</comment>
<evidence type="ECO:0000256" key="7">
    <source>
        <dbReference type="ARBA" id="ARBA00022679"/>
    </source>
</evidence>
<evidence type="ECO:0000256" key="9">
    <source>
        <dbReference type="ARBA" id="ARBA00030757"/>
    </source>
</evidence>
<reference evidence="13" key="1">
    <citation type="submission" date="2023-02" db="EMBL/GenBank/DDBJ databases">
        <title>Kitasatospora phosalacinea NBRC 14627.</title>
        <authorList>
            <person name="Ichikawa N."/>
            <person name="Sato H."/>
            <person name="Tonouchi N."/>
        </authorList>
    </citation>
    <scope>NUCLEOTIDE SEQUENCE</scope>
    <source>
        <strain evidence="13">NBRC 14627</strain>
    </source>
</reference>
<evidence type="ECO:0000256" key="5">
    <source>
        <dbReference type="ARBA" id="ARBA00022490"/>
    </source>
</evidence>
<keyword evidence="5" id="KW-0963">Cytoplasm</keyword>